<feature type="domain" description="Rieske" evidence="7">
    <location>
        <begin position="5"/>
        <end position="100"/>
    </location>
</feature>
<evidence type="ECO:0000313" key="11">
    <source>
        <dbReference type="Proteomes" id="UP000199280"/>
    </source>
</evidence>
<dbReference type="GO" id="GO:0046872">
    <property type="term" value="F:metal ion binding"/>
    <property type="evidence" value="ECO:0007669"/>
    <property type="project" value="UniProtKB-KW"/>
</dbReference>
<proteinExistence type="predicted"/>
<dbReference type="InterPro" id="IPR036922">
    <property type="entry name" value="Rieske_2Fe-2S_sf"/>
</dbReference>
<dbReference type="Proteomes" id="UP000076878">
    <property type="component" value="Unassembled WGS sequence"/>
</dbReference>
<evidence type="ECO:0000259" key="7">
    <source>
        <dbReference type="PROSITE" id="PS51296"/>
    </source>
</evidence>
<dbReference type="OrthoDB" id="593800at2"/>
<gene>
    <name evidence="9" type="ORF">SAMN05216375_101223</name>
    <name evidence="8" type="ORF">TR210_45</name>
</gene>
<accession>A0A143Y7X4</accession>
<keyword evidence="5" id="KW-0411">Iron-sulfur</keyword>
<dbReference type="PROSITE" id="PS51296">
    <property type="entry name" value="RIESKE"/>
    <property type="match status" value="1"/>
</dbReference>
<evidence type="ECO:0000313" key="8">
    <source>
        <dbReference type="EMBL" id="CZQ80315.1"/>
    </source>
</evidence>
<dbReference type="GO" id="GO:0042128">
    <property type="term" value="P:nitrate assimilation"/>
    <property type="evidence" value="ECO:0007669"/>
    <property type="project" value="UniProtKB-KW"/>
</dbReference>
<dbReference type="Proteomes" id="UP000199280">
    <property type="component" value="Unassembled WGS sequence"/>
</dbReference>
<evidence type="ECO:0000313" key="9">
    <source>
        <dbReference type="EMBL" id="SEI56618.1"/>
    </source>
</evidence>
<keyword evidence="11" id="KW-1185">Reference proteome</keyword>
<dbReference type="GO" id="GO:0051537">
    <property type="term" value="F:2 iron, 2 sulfur cluster binding"/>
    <property type="evidence" value="ECO:0007669"/>
    <property type="project" value="UniProtKB-KW"/>
</dbReference>
<keyword evidence="2" id="KW-0479">Metal-binding</keyword>
<keyword evidence="4" id="KW-0408">Iron</keyword>
<dbReference type="SUPFAM" id="SSF50022">
    <property type="entry name" value="ISP domain"/>
    <property type="match status" value="1"/>
</dbReference>
<dbReference type="EMBL" id="FJNB01000001">
    <property type="protein sequence ID" value="CZQ80315.1"/>
    <property type="molecule type" value="Genomic_DNA"/>
</dbReference>
<reference evidence="9 11" key="2">
    <citation type="submission" date="2016-10" db="EMBL/GenBank/DDBJ databases">
        <authorList>
            <person name="Varghese N."/>
            <person name="Submissions S."/>
        </authorList>
    </citation>
    <scope>NUCLEOTIDE SEQUENCE [LARGE SCALE GENOMIC DNA]</scope>
    <source>
        <strain evidence="9 11">DSM 22150</strain>
    </source>
</reference>
<dbReference type="AlphaFoldDB" id="A0A143Y7X4"/>
<dbReference type="GO" id="GO:0016705">
    <property type="term" value="F:oxidoreductase activity, acting on paired donors, with incorporation or reduction of molecular oxygen"/>
    <property type="evidence" value="ECO:0007669"/>
    <property type="project" value="UniProtKB-ARBA"/>
</dbReference>
<evidence type="ECO:0000256" key="3">
    <source>
        <dbReference type="ARBA" id="ARBA00023002"/>
    </source>
</evidence>
<evidence type="ECO:0000256" key="5">
    <source>
        <dbReference type="ARBA" id="ARBA00023014"/>
    </source>
</evidence>
<dbReference type="STRING" id="640938.TR210_45"/>
<dbReference type="GO" id="GO:0008942">
    <property type="term" value="F:nitrite reductase [NAD(P)H] activity"/>
    <property type="evidence" value="ECO:0007669"/>
    <property type="project" value="InterPro"/>
</dbReference>
<dbReference type="InterPro" id="IPR017941">
    <property type="entry name" value="Rieske_2Fe-2S"/>
</dbReference>
<evidence type="ECO:0000256" key="4">
    <source>
        <dbReference type="ARBA" id="ARBA00023004"/>
    </source>
</evidence>
<keyword evidence="3" id="KW-0560">Oxidoreductase</keyword>
<evidence type="ECO:0000256" key="2">
    <source>
        <dbReference type="ARBA" id="ARBA00022723"/>
    </source>
</evidence>
<dbReference type="RefSeq" id="WP_068620370.1">
    <property type="nucleotide sequence ID" value="NZ_FJNB01000001.1"/>
</dbReference>
<organism evidence="8 10">
    <name type="scientific">Trichococcus ilyis</name>
    <dbReference type="NCBI Taxonomy" id="640938"/>
    <lineage>
        <taxon>Bacteria</taxon>
        <taxon>Bacillati</taxon>
        <taxon>Bacillota</taxon>
        <taxon>Bacilli</taxon>
        <taxon>Lactobacillales</taxon>
        <taxon>Carnobacteriaceae</taxon>
        <taxon>Trichococcus</taxon>
    </lineage>
</organism>
<sequence>MTEKIFLTKTETLLPQIGRSVSIGSKKLALFQLSDGRITAIEDFCPLTGGPVLEGTVSGEYLYEPLRDYKISLIDGRIQDPDEGQLKVYELLQEDGNIYLKGTAL</sequence>
<reference evidence="8 10" key="1">
    <citation type="submission" date="2016-02" db="EMBL/GenBank/DDBJ databases">
        <authorList>
            <person name="Wen L."/>
            <person name="He K."/>
            <person name="Yang H."/>
        </authorList>
    </citation>
    <scope>NUCLEOTIDE SEQUENCE [LARGE SCALE GENOMIC DNA]</scope>
    <source>
        <strain evidence="8">Trichococcus_R210</strain>
    </source>
</reference>
<keyword evidence="1" id="KW-0001">2Fe-2S</keyword>
<dbReference type="Pfam" id="PF13806">
    <property type="entry name" value="Rieske_2"/>
    <property type="match status" value="1"/>
</dbReference>
<dbReference type="InterPro" id="IPR012748">
    <property type="entry name" value="Rieske-like_NirD"/>
</dbReference>
<evidence type="ECO:0000313" key="10">
    <source>
        <dbReference type="Proteomes" id="UP000076878"/>
    </source>
</evidence>
<protein>
    <submittedName>
        <fullName evidence="9">Nitrite reductase (NADH) small subunit</fullName>
    </submittedName>
</protein>
<dbReference type="EMBL" id="FNYT01000001">
    <property type="protein sequence ID" value="SEI56618.1"/>
    <property type="molecule type" value="Genomic_DNA"/>
</dbReference>
<dbReference type="GO" id="GO:0004497">
    <property type="term" value="F:monooxygenase activity"/>
    <property type="evidence" value="ECO:0007669"/>
    <property type="project" value="UniProtKB-ARBA"/>
</dbReference>
<name>A0A143Y7X4_9LACT</name>
<evidence type="ECO:0000256" key="1">
    <source>
        <dbReference type="ARBA" id="ARBA00022714"/>
    </source>
</evidence>
<keyword evidence="6" id="KW-0534">Nitrate assimilation</keyword>
<dbReference type="Gene3D" id="2.102.10.10">
    <property type="entry name" value="Rieske [2Fe-2S] iron-sulphur domain"/>
    <property type="match status" value="1"/>
</dbReference>
<evidence type="ECO:0000256" key="6">
    <source>
        <dbReference type="ARBA" id="ARBA00023063"/>
    </source>
</evidence>